<dbReference type="Proteomes" id="UP001500748">
    <property type="component" value="Unassembled WGS sequence"/>
</dbReference>
<accession>A0ABP7G4G8</accession>
<keyword evidence="3" id="KW-1185">Reference proteome</keyword>
<evidence type="ECO:0000313" key="3">
    <source>
        <dbReference type="Proteomes" id="UP001500748"/>
    </source>
</evidence>
<sequence length="59" mass="6815">MRVRYSDLAHKHAKTISPAAGRFNFSVSMIFFMTSRVLSYALCSNALMDRFELKEKDQP</sequence>
<dbReference type="EMBL" id="BAABDU010000001">
    <property type="protein sequence ID" value="GAA3754948.1"/>
    <property type="molecule type" value="Genomic_DNA"/>
</dbReference>
<proteinExistence type="predicted"/>
<organism evidence="2 3">
    <name type="scientific">Flavobacterium ginsengiterrae</name>
    <dbReference type="NCBI Taxonomy" id="871695"/>
    <lineage>
        <taxon>Bacteria</taxon>
        <taxon>Pseudomonadati</taxon>
        <taxon>Bacteroidota</taxon>
        <taxon>Flavobacteriia</taxon>
        <taxon>Flavobacteriales</taxon>
        <taxon>Flavobacteriaceae</taxon>
        <taxon>Flavobacterium</taxon>
    </lineage>
</organism>
<keyword evidence="1" id="KW-1133">Transmembrane helix</keyword>
<keyword evidence="1" id="KW-0472">Membrane</keyword>
<feature type="transmembrane region" description="Helical" evidence="1">
    <location>
        <begin position="21"/>
        <end position="42"/>
    </location>
</feature>
<gene>
    <name evidence="2" type="ORF">GCM10022423_00930</name>
</gene>
<evidence type="ECO:0000313" key="2">
    <source>
        <dbReference type="EMBL" id="GAA3754948.1"/>
    </source>
</evidence>
<reference evidence="3" key="1">
    <citation type="journal article" date="2019" name="Int. J. Syst. Evol. Microbiol.">
        <title>The Global Catalogue of Microorganisms (GCM) 10K type strain sequencing project: providing services to taxonomists for standard genome sequencing and annotation.</title>
        <authorList>
            <consortium name="The Broad Institute Genomics Platform"/>
            <consortium name="The Broad Institute Genome Sequencing Center for Infectious Disease"/>
            <person name="Wu L."/>
            <person name="Ma J."/>
        </authorList>
    </citation>
    <scope>NUCLEOTIDE SEQUENCE [LARGE SCALE GENOMIC DNA]</scope>
    <source>
        <strain evidence="3">JCM 17337</strain>
    </source>
</reference>
<comment type="caution">
    <text evidence="2">The sequence shown here is derived from an EMBL/GenBank/DDBJ whole genome shotgun (WGS) entry which is preliminary data.</text>
</comment>
<protein>
    <submittedName>
        <fullName evidence="2">Uncharacterized protein</fullName>
    </submittedName>
</protein>
<evidence type="ECO:0000256" key="1">
    <source>
        <dbReference type="SAM" id="Phobius"/>
    </source>
</evidence>
<keyword evidence="1" id="KW-0812">Transmembrane</keyword>
<name>A0ABP7G4G8_9FLAO</name>